<dbReference type="Proteomes" id="UP000228812">
    <property type="component" value="Unassembled WGS sequence"/>
</dbReference>
<dbReference type="InterPro" id="IPR038763">
    <property type="entry name" value="DHH_sf"/>
</dbReference>
<name>A0A2G9Z9F3_9BACT</name>
<dbReference type="SUPFAM" id="SSF64182">
    <property type="entry name" value="DHH phosphoesterases"/>
    <property type="match status" value="1"/>
</dbReference>
<dbReference type="EMBL" id="PCRZ01000037">
    <property type="protein sequence ID" value="PIP29783.1"/>
    <property type="molecule type" value="Genomic_DNA"/>
</dbReference>
<accession>A0A2G9Z9F3</accession>
<dbReference type="GO" id="GO:0003676">
    <property type="term" value="F:nucleic acid binding"/>
    <property type="evidence" value="ECO:0007669"/>
    <property type="project" value="InterPro"/>
</dbReference>
<dbReference type="AlphaFoldDB" id="A0A2G9Z9F3"/>
<dbReference type="InterPro" id="IPR003156">
    <property type="entry name" value="DHHA1_dom"/>
</dbReference>
<evidence type="ECO:0000313" key="3">
    <source>
        <dbReference type="Proteomes" id="UP000228812"/>
    </source>
</evidence>
<evidence type="ECO:0000313" key="2">
    <source>
        <dbReference type="EMBL" id="PIP29783.1"/>
    </source>
</evidence>
<comment type="caution">
    <text evidence="2">The sequence shown here is derived from an EMBL/GenBank/DDBJ whole genome shotgun (WGS) entry which is preliminary data.</text>
</comment>
<gene>
    <name evidence="2" type="ORF">COX26_02225</name>
</gene>
<dbReference type="Gene3D" id="3.10.310.30">
    <property type="match status" value="1"/>
</dbReference>
<dbReference type="PANTHER" id="PTHR42146">
    <property type="entry name" value="3',5'-CYCLIC-NUCLEOTIDE PHOSPHODIESTERASE"/>
    <property type="match status" value="1"/>
</dbReference>
<dbReference type="PANTHER" id="PTHR42146:SF1">
    <property type="entry name" value="OLIGORIBONUCLEASE NRNB"/>
    <property type="match status" value="1"/>
</dbReference>
<sequence length="311" mass="35645">MLNFGILTLWGVSVLRYNLLMKRVVVLYHADCPDGFGAAWAAWRKFGKRAEYLPIHPEALPEAPLRGREIYVLDSGLPARAFRRLSKVNRKVVVIDHHESREKDTKRFPQNVYDNGHSAAVLAWKYFHPREKAPRLLAYIEDGDLWRFKLPQARTILSYVYARPFDFEEYEVLARGMESARERRKYLVLGRAIADYNRVLVDEVVRRAELVRFAGYRVLAVNSSSKCFHSEVGHELLRHRPPLSIVWRVERGIIHASLRSNRRVDVSEIAARFPGGGGHPRAAGFSVPLTRGFPWKVVQSGYGGNRAFPKG</sequence>
<feature type="domain" description="DHHA1" evidence="1">
    <location>
        <begin position="243"/>
        <end position="288"/>
    </location>
</feature>
<organism evidence="2 3">
    <name type="scientific">Candidatus Jorgensenbacteria bacterium CG23_combo_of_CG06-09_8_20_14_all_54_14</name>
    <dbReference type="NCBI Taxonomy" id="1974595"/>
    <lineage>
        <taxon>Bacteria</taxon>
        <taxon>Candidatus Joergenseniibacteriota</taxon>
    </lineage>
</organism>
<dbReference type="InterPro" id="IPR052968">
    <property type="entry name" value="Nucleotide_metab_enz"/>
</dbReference>
<protein>
    <recommendedName>
        <fullName evidence="1">DHHA1 domain-containing protein</fullName>
    </recommendedName>
</protein>
<proteinExistence type="predicted"/>
<dbReference type="Pfam" id="PF02272">
    <property type="entry name" value="DHHA1"/>
    <property type="match status" value="1"/>
</dbReference>
<reference evidence="2 3" key="1">
    <citation type="submission" date="2017-09" db="EMBL/GenBank/DDBJ databases">
        <title>Depth-based differentiation of microbial function through sediment-hosted aquifers and enrichment of novel symbionts in the deep terrestrial subsurface.</title>
        <authorList>
            <person name="Probst A.J."/>
            <person name="Ladd B."/>
            <person name="Jarett J.K."/>
            <person name="Geller-Mcgrath D.E."/>
            <person name="Sieber C.M."/>
            <person name="Emerson J.B."/>
            <person name="Anantharaman K."/>
            <person name="Thomas B.C."/>
            <person name="Malmstrom R."/>
            <person name="Stieglmeier M."/>
            <person name="Klingl A."/>
            <person name="Woyke T."/>
            <person name="Ryan C.M."/>
            <person name="Banfield J.F."/>
        </authorList>
    </citation>
    <scope>NUCLEOTIDE SEQUENCE [LARGE SCALE GENOMIC DNA]</scope>
    <source>
        <strain evidence="2">CG23_combo_of_CG06-09_8_20_14_all_54_14</strain>
    </source>
</reference>
<evidence type="ECO:0000259" key="1">
    <source>
        <dbReference type="Pfam" id="PF02272"/>
    </source>
</evidence>